<proteinExistence type="predicted"/>
<reference evidence="3 4" key="1">
    <citation type="submission" date="2018-06" db="EMBL/GenBank/DDBJ databases">
        <title>Genomic Encyclopedia of Type Strains, Phase IV (KMG-IV): sequencing the most valuable type-strain genomes for metagenomic binning, comparative biology and taxonomic classification.</title>
        <authorList>
            <person name="Goeker M."/>
        </authorList>
    </citation>
    <scope>NUCLEOTIDE SEQUENCE [LARGE SCALE GENOMIC DNA]</scope>
    <source>
        <strain evidence="3 4">DSM 45521</strain>
    </source>
</reference>
<organism evidence="3 4">
    <name type="scientific">Williamsia limnetica</name>
    <dbReference type="NCBI Taxonomy" id="882452"/>
    <lineage>
        <taxon>Bacteria</taxon>
        <taxon>Bacillati</taxon>
        <taxon>Actinomycetota</taxon>
        <taxon>Actinomycetes</taxon>
        <taxon>Mycobacteriales</taxon>
        <taxon>Nocardiaceae</taxon>
        <taxon>Williamsia</taxon>
    </lineage>
</organism>
<feature type="signal peptide" evidence="2">
    <location>
        <begin position="1"/>
        <end position="20"/>
    </location>
</feature>
<evidence type="ECO:0000256" key="2">
    <source>
        <dbReference type="SAM" id="SignalP"/>
    </source>
</evidence>
<name>A0A318RLI3_WILLI</name>
<keyword evidence="1" id="KW-0812">Transmembrane</keyword>
<feature type="chain" id="PRO_5016401925" evidence="2">
    <location>
        <begin position="21"/>
        <end position="273"/>
    </location>
</feature>
<accession>A0A318RLI3</accession>
<evidence type="ECO:0000313" key="3">
    <source>
        <dbReference type="EMBL" id="PYE15133.1"/>
    </source>
</evidence>
<dbReference type="Proteomes" id="UP000247591">
    <property type="component" value="Unassembled WGS sequence"/>
</dbReference>
<dbReference type="AlphaFoldDB" id="A0A318RLI3"/>
<protein>
    <submittedName>
        <fullName evidence="3">Uncharacterized protein</fullName>
    </submittedName>
</protein>
<dbReference type="RefSeq" id="WP_110471128.1">
    <property type="nucleotide sequence ID" value="NZ_QJSP01000011.1"/>
</dbReference>
<feature type="transmembrane region" description="Helical" evidence="1">
    <location>
        <begin position="164"/>
        <end position="184"/>
    </location>
</feature>
<keyword evidence="1" id="KW-0472">Membrane</keyword>
<keyword evidence="4" id="KW-1185">Reference proteome</keyword>
<keyword evidence="2" id="KW-0732">Signal</keyword>
<evidence type="ECO:0000256" key="1">
    <source>
        <dbReference type="SAM" id="Phobius"/>
    </source>
</evidence>
<evidence type="ECO:0000313" key="4">
    <source>
        <dbReference type="Proteomes" id="UP000247591"/>
    </source>
</evidence>
<feature type="transmembrane region" description="Helical" evidence="1">
    <location>
        <begin position="247"/>
        <end position="269"/>
    </location>
</feature>
<comment type="caution">
    <text evidence="3">The sequence shown here is derived from an EMBL/GenBank/DDBJ whole genome shotgun (WGS) entry which is preliminary data.</text>
</comment>
<dbReference type="EMBL" id="QJSP01000011">
    <property type="protein sequence ID" value="PYE15133.1"/>
    <property type="molecule type" value="Genomic_DNA"/>
</dbReference>
<feature type="transmembrane region" description="Helical" evidence="1">
    <location>
        <begin position="191"/>
        <end position="210"/>
    </location>
</feature>
<sequence>MRSFLTAVLCLVAIVGAAIAVPAFWVNERVVDRDGFSETVAPLADYAQVQQLIADEITSQVGMAAPLVPSALVQPLADAYTRGGEFPKDFAEVMNQQHDWLFKEATPEDAGRVMSLDLTPMVNRVLSEQGLGAIQVEGPIEVPLSDSAQAGLEAGRYHQLGDQIGYIAFGAVIAAIVATLGALIFARRRGLVLLAVGFGIVIGGVLTWLLGEWARRRAQDEVGGAEGSAREVADLMVDKVVDNMQNVGLIAVGAGVALAAIGLLISALLERRR</sequence>
<gene>
    <name evidence="3" type="ORF">DFR67_111209</name>
</gene>
<dbReference type="OrthoDB" id="4381302at2"/>
<keyword evidence="1" id="KW-1133">Transmembrane helix</keyword>